<dbReference type="Pfam" id="PF00891">
    <property type="entry name" value="Methyltransf_2"/>
    <property type="match status" value="1"/>
</dbReference>
<dbReference type="Gene3D" id="3.40.50.150">
    <property type="entry name" value="Vaccinia Virus protein VP39"/>
    <property type="match status" value="1"/>
</dbReference>
<keyword evidence="2" id="KW-0808">Transferase</keyword>
<dbReference type="EMBL" id="JBAHYK010000117">
    <property type="protein sequence ID" value="KAL0578134.1"/>
    <property type="molecule type" value="Genomic_DNA"/>
</dbReference>
<comment type="caution">
    <text evidence="5">The sequence shown here is derived from an EMBL/GenBank/DDBJ whole genome shotgun (WGS) entry which is preliminary data.</text>
</comment>
<protein>
    <recommendedName>
        <fullName evidence="4">O-methyltransferase C-terminal domain-containing protein</fullName>
    </recommendedName>
</protein>
<accession>A0ABR3FRX3</accession>
<reference evidence="5 6" key="1">
    <citation type="submission" date="2024-02" db="EMBL/GenBank/DDBJ databases">
        <title>A draft genome for the cacao thread blight pathogen Marasmius crinis-equi.</title>
        <authorList>
            <person name="Cohen S.P."/>
            <person name="Baruah I.K."/>
            <person name="Amoako-Attah I."/>
            <person name="Bukari Y."/>
            <person name="Meinhardt L.W."/>
            <person name="Bailey B.A."/>
        </authorList>
    </citation>
    <scope>NUCLEOTIDE SEQUENCE [LARGE SCALE GENOMIC DNA]</scope>
    <source>
        <strain evidence="5 6">GH-76</strain>
    </source>
</reference>
<proteinExistence type="predicted"/>
<dbReference type="Proteomes" id="UP001465976">
    <property type="component" value="Unassembled WGS sequence"/>
</dbReference>
<dbReference type="PANTHER" id="PTHR43712">
    <property type="entry name" value="PUTATIVE (AFU_ORTHOLOGUE AFUA_4G14580)-RELATED"/>
    <property type="match status" value="1"/>
</dbReference>
<keyword evidence="6" id="KW-1185">Reference proteome</keyword>
<gene>
    <name evidence="5" type="ORF">V5O48_003839</name>
</gene>
<feature type="non-terminal residue" evidence="5">
    <location>
        <position position="1"/>
    </location>
</feature>
<sequence>ARFSIAMDGVKSVEPPDVALKAYDWKKLPPGSLVVDVGGGVGSATDTIVKSFPDLKFVVQDRPAVVEDAKKVIHHSNDFFNVQPRKDVTVFMVRQILHDWPEEYCAKILKHLRSAAGPNTTLLVLDRILPHACQSPEDDEAIPGAIPREAPAPLIANYGTANDMVFMIDIIMCLMFNSQERTIHQFNRLSTSTGWRLTTVNRQLGDSAYTQAMKPIAV</sequence>
<evidence type="ECO:0000256" key="3">
    <source>
        <dbReference type="ARBA" id="ARBA00022691"/>
    </source>
</evidence>
<evidence type="ECO:0000313" key="5">
    <source>
        <dbReference type="EMBL" id="KAL0578134.1"/>
    </source>
</evidence>
<evidence type="ECO:0000256" key="1">
    <source>
        <dbReference type="ARBA" id="ARBA00022603"/>
    </source>
</evidence>
<keyword evidence="3" id="KW-0949">S-adenosyl-L-methionine</keyword>
<evidence type="ECO:0000256" key="2">
    <source>
        <dbReference type="ARBA" id="ARBA00022679"/>
    </source>
</evidence>
<dbReference type="SUPFAM" id="SSF53335">
    <property type="entry name" value="S-adenosyl-L-methionine-dependent methyltransferases"/>
    <property type="match status" value="1"/>
</dbReference>
<organism evidence="5 6">
    <name type="scientific">Marasmius crinis-equi</name>
    <dbReference type="NCBI Taxonomy" id="585013"/>
    <lineage>
        <taxon>Eukaryota</taxon>
        <taxon>Fungi</taxon>
        <taxon>Dikarya</taxon>
        <taxon>Basidiomycota</taxon>
        <taxon>Agaricomycotina</taxon>
        <taxon>Agaricomycetes</taxon>
        <taxon>Agaricomycetidae</taxon>
        <taxon>Agaricales</taxon>
        <taxon>Marasmiineae</taxon>
        <taxon>Marasmiaceae</taxon>
        <taxon>Marasmius</taxon>
    </lineage>
</organism>
<keyword evidence="1" id="KW-0489">Methyltransferase</keyword>
<dbReference type="InterPro" id="IPR029063">
    <property type="entry name" value="SAM-dependent_MTases_sf"/>
</dbReference>
<evidence type="ECO:0000259" key="4">
    <source>
        <dbReference type="Pfam" id="PF00891"/>
    </source>
</evidence>
<name>A0ABR3FRX3_9AGAR</name>
<dbReference type="InterPro" id="IPR016461">
    <property type="entry name" value="COMT-like"/>
</dbReference>
<dbReference type="PROSITE" id="PS51683">
    <property type="entry name" value="SAM_OMT_II"/>
    <property type="match status" value="1"/>
</dbReference>
<dbReference type="InterPro" id="IPR001077">
    <property type="entry name" value="COMT_C"/>
</dbReference>
<evidence type="ECO:0000313" key="6">
    <source>
        <dbReference type="Proteomes" id="UP001465976"/>
    </source>
</evidence>
<feature type="domain" description="O-methyltransferase C-terminal" evidence="4">
    <location>
        <begin position="7"/>
        <end position="138"/>
    </location>
</feature>
<dbReference type="PANTHER" id="PTHR43712:SF2">
    <property type="entry name" value="O-METHYLTRANSFERASE CICE"/>
    <property type="match status" value="1"/>
</dbReference>